<comment type="caution">
    <text evidence="2">The sequence shown here is derived from an EMBL/GenBank/DDBJ whole genome shotgun (WGS) entry which is preliminary data.</text>
</comment>
<protein>
    <submittedName>
        <fullName evidence="2">Uncharacterized protein</fullName>
    </submittedName>
</protein>
<dbReference type="Proteomes" id="UP000314294">
    <property type="component" value="Unassembled WGS sequence"/>
</dbReference>
<feature type="region of interest" description="Disordered" evidence="1">
    <location>
        <begin position="162"/>
        <end position="188"/>
    </location>
</feature>
<evidence type="ECO:0000313" key="3">
    <source>
        <dbReference type="Proteomes" id="UP000314294"/>
    </source>
</evidence>
<gene>
    <name evidence="2" type="ORF">EYF80_043793</name>
</gene>
<proteinExistence type="predicted"/>
<name>A0A4Z2FZK0_9TELE</name>
<sequence length="188" mass="19313">MRLRSLRRPSGTRAGGLRVDGAGYPGGDTGRLDLRCRGKRTCPSSGKLAAASRVSSKTSPANEPREVRFLPPLPGSGTTSPLPGEGLAAGQSPLACPACEEEDAAGTLRRAAGTRDPPAAPRSSPTKQALSRVPLTFCGGPAAAPRRVDPVITSPRWRYGPALSARTEPGPGRASAGVALQTVGRIKT</sequence>
<evidence type="ECO:0000313" key="2">
    <source>
        <dbReference type="EMBL" id="TNN45984.1"/>
    </source>
</evidence>
<evidence type="ECO:0000256" key="1">
    <source>
        <dbReference type="SAM" id="MobiDB-lite"/>
    </source>
</evidence>
<dbReference type="AlphaFoldDB" id="A0A4Z2FZK0"/>
<dbReference type="EMBL" id="SRLO01000814">
    <property type="protein sequence ID" value="TNN45984.1"/>
    <property type="molecule type" value="Genomic_DNA"/>
</dbReference>
<feature type="compositionally biased region" description="Low complexity" evidence="1">
    <location>
        <begin position="105"/>
        <end position="115"/>
    </location>
</feature>
<keyword evidence="3" id="KW-1185">Reference proteome</keyword>
<accession>A0A4Z2FZK0</accession>
<reference evidence="2 3" key="1">
    <citation type="submission" date="2019-03" db="EMBL/GenBank/DDBJ databases">
        <title>First draft genome of Liparis tanakae, snailfish: a comprehensive survey of snailfish specific genes.</title>
        <authorList>
            <person name="Kim W."/>
            <person name="Song I."/>
            <person name="Jeong J.-H."/>
            <person name="Kim D."/>
            <person name="Kim S."/>
            <person name="Ryu S."/>
            <person name="Song J.Y."/>
            <person name="Lee S.K."/>
        </authorList>
    </citation>
    <scope>NUCLEOTIDE SEQUENCE [LARGE SCALE GENOMIC DNA]</scope>
    <source>
        <tissue evidence="2">Muscle</tissue>
    </source>
</reference>
<feature type="region of interest" description="Disordered" evidence="1">
    <location>
        <begin position="1"/>
        <end position="133"/>
    </location>
</feature>
<organism evidence="2 3">
    <name type="scientific">Liparis tanakae</name>
    <name type="common">Tanaka's snailfish</name>
    <dbReference type="NCBI Taxonomy" id="230148"/>
    <lineage>
        <taxon>Eukaryota</taxon>
        <taxon>Metazoa</taxon>
        <taxon>Chordata</taxon>
        <taxon>Craniata</taxon>
        <taxon>Vertebrata</taxon>
        <taxon>Euteleostomi</taxon>
        <taxon>Actinopterygii</taxon>
        <taxon>Neopterygii</taxon>
        <taxon>Teleostei</taxon>
        <taxon>Neoteleostei</taxon>
        <taxon>Acanthomorphata</taxon>
        <taxon>Eupercaria</taxon>
        <taxon>Perciformes</taxon>
        <taxon>Cottioidei</taxon>
        <taxon>Cottales</taxon>
        <taxon>Liparidae</taxon>
        <taxon>Liparis</taxon>
    </lineage>
</organism>